<feature type="domain" description="Peptidase M1 membrane alanine aminopeptidase" evidence="9">
    <location>
        <begin position="344"/>
        <end position="565"/>
    </location>
</feature>
<dbReference type="InterPro" id="IPR045357">
    <property type="entry name" value="Aminopeptidase_N-like_N"/>
</dbReference>
<dbReference type="Pfam" id="PF01433">
    <property type="entry name" value="Peptidase_M1"/>
    <property type="match status" value="1"/>
</dbReference>
<dbReference type="InterPro" id="IPR014782">
    <property type="entry name" value="Peptidase_M1_dom"/>
</dbReference>
<dbReference type="Gene3D" id="2.60.40.1910">
    <property type="match status" value="1"/>
</dbReference>
<evidence type="ECO:0000259" key="9">
    <source>
        <dbReference type="Pfam" id="PF01433"/>
    </source>
</evidence>
<evidence type="ECO:0000313" key="12">
    <source>
        <dbReference type="Proteomes" id="UP000694941"/>
    </source>
</evidence>
<dbReference type="PRINTS" id="PR00756">
    <property type="entry name" value="ALADIPTASE"/>
</dbReference>
<dbReference type="GeneID" id="106466747"/>
<dbReference type="RefSeq" id="XP_022250529.1">
    <property type="nucleotide sequence ID" value="XM_022394821.1"/>
</dbReference>
<dbReference type="InterPro" id="IPR027268">
    <property type="entry name" value="Peptidase_M4/M1_CTD_sf"/>
</dbReference>
<dbReference type="Pfam" id="PF17900">
    <property type="entry name" value="Peptidase_M1_N"/>
    <property type="match status" value="1"/>
</dbReference>
<feature type="domain" description="Aminopeptidase N-like N-terminal" evidence="11">
    <location>
        <begin position="124"/>
        <end position="309"/>
    </location>
</feature>
<evidence type="ECO:0000313" key="13">
    <source>
        <dbReference type="RefSeq" id="XP_022250529.1"/>
    </source>
</evidence>
<keyword evidence="8" id="KW-0031">Aminopeptidase</keyword>
<dbReference type="InterPro" id="IPR050344">
    <property type="entry name" value="Peptidase_M1_aminopeptidases"/>
</dbReference>
<dbReference type="CDD" id="cd09601">
    <property type="entry name" value="M1_APN-Q_like"/>
    <property type="match status" value="1"/>
</dbReference>
<dbReference type="SUPFAM" id="SSF55486">
    <property type="entry name" value="Metalloproteases ('zincins'), catalytic domain"/>
    <property type="match status" value="1"/>
</dbReference>
<evidence type="ECO:0000256" key="4">
    <source>
        <dbReference type="ARBA" id="ARBA00022723"/>
    </source>
</evidence>
<evidence type="ECO:0000256" key="6">
    <source>
        <dbReference type="ARBA" id="ARBA00022833"/>
    </source>
</evidence>
<dbReference type="PANTHER" id="PTHR11533">
    <property type="entry name" value="PROTEASE M1 ZINC METALLOPROTEASE"/>
    <property type="match status" value="1"/>
</dbReference>
<dbReference type="Pfam" id="PF11838">
    <property type="entry name" value="ERAP1_C"/>
    <property type="match status" value="1"/>
</dbReference>
<keyword evidence="7 8" id="KW-0482">Metalloprotease</keyword>
<evidence type="ECO:0000256" key="8">
    <source>
        <dbReference type="RuleBase" id="RU364040"/>
    </source>
</evidence>
<dbReference type="Gene3D" id="1.25.50.20">
    <property type="match status" value="1"/>
</dbReference>
<reference evidence="13" key="1">
    <citation type="submission" date="2025-08" db="UniProtKB">
        <authorList>
            <consortium name="RefSeq"/>
        </authorList>
    </citation>
    <scope>IDENTIFICATION</scope>
    <source>
        <tissue evidence="13">Muscle</tissue>
    </source>
</reference>
<evidence type="ECO:0000256" key="1">
    <source>
        <dbReference type="ARBA" id="ARBA00004609"/>
    </source>
</evidence>
<keyword evidence="6 8" id="KW-0862">Zinc</keyword>
<keyword evidence="8" id="KW-1133">Transmembrane helix</keyword>
<keyword evidence="8" id="KW-0472">Membrane</keyword>
<dbReference type="Gene3D" id="2.60.40.1730">
    <property type="entry name" value="tricorn interacting facor f3 domain"/>
    <property type="match status" value="1"/>
</dbReference>
<dbReference type="InterPro" id="IPR001930">
    <property type="entry name" value="Peptidase_M1"/>
</dbReference>
<sequence>MDSIRRLTAITSRNYSSTDQDDTSLQGGDSGKAVLYGRNKRSTGQIREITFSKEQACCIVGIVLMVMLMIALVAAFARPTVFCEDGYGNVTEKILLKNTASSGLFKAGNKDFPWQEICLPPFVKPLHYSIFIHPNLTTFCNEGTVNITLEVLQATNFVVIHKKDLNITVQDLFTISGKQVKIVQSLENAEHEQLYLEFETTMKPSVEYILHIQFKRLLHETLEGFYVSSYTPSGGQKRYLATTQFEPTAARSAFPCFDEPDMKATFSLQIVHEQDYDVYFNSDLNISLPYENGLILSVFNPTVRMSTYLVAFLVCDFSTIQGKTKSGTDVKVIVPKGQMSQSVFAMESCVKILEYYERFFNISYPLTKLDMAAIPDFSAGAMENWGLVTYRMSAILHDPKESSSDSQELVAIVIAHELAHQWFGNLVTMKWWNDLWLNEGFATYVEFIGADFLKPEWQVKEQFIFSVTQHALQMDSLKSSHPITSDVKDPAEISANFDAISYKKGGALIQMLESFLGIYTLQEGLTLYLNKYKYGNAETKDLWDCLTEVINDGLQTNISSIMDTWTIQEGFPVILVSRVGNMVYVNQQRFLLAPSKSDAVSEEDISPYGYEWNIPITYITDRDTEVQRFMLNTTTGTFSVKENIKWLKLNVNQTGFFRVTYEEHEWKHLLRFLHQNHEKLFCGDRASLLDDAFSLARNGMLNSSVPLDMTSYLQREKSYVPWGTALLHFNDLDFLLYETSVYSLFQHYVRKLLHPLVSYLGWKDEGSHMTQKLRSLALVEAIYFGDKKVTAQGKKLFDSWMKNGTWIPPNLRSPVYFAGITQGGTEEWQYLWNCYQKSTTPSEKELILSALGVTTKTRQLMTYLKYSLDSSKVRAQDTATIISNAAKHPAFQYLTWRFLYSNWDKIFERIGSGSFGIGKVILDVTSHLTSQFDYDQVKSFFESKDVGSGKQAVQQSQEQIQANIYWKQKVQASVVKWVENNV</sequence>
<keyword evidence="12" id="KW-1185">Reference proteome</keyword>
<proteinExistence type="inferred from homology"/>
<dbReference type="SUPFAM" id="SSF63737">
    <property type="entry name" value="Leukotriene A4 hydrolase N-terminal domain"/>
    <property type="match status" value="1"/>
</dbReference>
<evidence type="ECO:0000259" key="10">
    <source>
        <dbReference type="Pfam" id="PF11838"/>
    </source>
</evidence>
<dbReference type="InterPro" id="IPR042097">
    <property type="entry name" value="Aminopeptidase_N-like_N_sf"/>
</dbReference>
<evidence type="ECO:0000256" key="5">
    <source>
        <dbReference type="ARBA" id="ARBA00022801"/>
    </source>
</evidence>
<accession>A0ABM1T3S3</accession>
<dbReference type="Gene3D" id="1.10.390.10">
    <property type="entry name" value="Neutral Protease Domain 2"/>
    <property type="match status" value="1"/>
</dbReference>
<dbReference type="PANTHER" id="PTHR11533:SF299">
    <property type="entry name" value="AMINOPEPTIDASE"/>
    <property type="match status" value="1"/>
</dbReference>
<dbReference type="InterPro" id="IPR024571">
    <property type="entry name" value="ERAP1-like_C_dom"/>
</dbReference>
<organism evidence="12 13">
    <name type="scientific">Limulus polyphemus</name>
    <name type="common">Atlantic horseshoe crab</name>
    <dbReference type="NCBI Taxonomy" id="6850"/>
    <lineage>
        <taxon>Eukaryota</taxon>
        <taxon>Metazoa</taxon>
        <taxon>Ecdysozoa</taxon>
        <taxon>Arthropoda</taxon>
        <taxon>Chelicerata</taxon>
        <taxon>Merostomata</taxon>
        <taxon>Xiphosura</taxon>
        <taxon>Limulidae</taxon>
        <taxon>Limulus</taxon>
    </lineage>
</organism>
<gene>
    <name evidence="13" type="primary">LOC106466747</name>
</gene>
<comment type="cofactor">
    <cofactor evidence="8">
        <name>Zn(2+)</name>
        <dbReference type="ChEBI" id="CHEBI:29105"/>
    </cofactor>
    <text evidence="8">Binds 1 zinc ion per subunit.</text>
</comment>
<evidence type="ECO:0000256" key="2">
    <source>
        <dbReference type="ARBA" id="ARBA00010136"/>
    </source>
</evidence>
<keyword evidence="4 8" id="KW-0479">Metal-binding</keyword>
<comment type="similarity">
    <text evidence="2 8">Belongs to the peptidase M1 family.</text>
</comment>
<dbReference type="EC" id="3.4.11.-" evidence="8"/>
<dbReference type="InterPro" id="IPR034016">
    <property type="entry name" value="M1_APN-typ"/>
</dbReference>
<name>A0ABM1T3S3_LIMPO</name>
<feature type="domain" description="ERAP1-like C-terminal" evidence="10">
    <location>
        <begin position="646"/>
        <end position="962"/>
    </location>
</feature>
<dbReference type="Proteomes" id="UP000694941">
    <property type="component" value="Unplaced"/>
</dbReference>
<evidence type="ECO:0000256" key="3">
    <source>
        <dbReference type="ARBA" id="ARBA00022670"/>
    </source>
</evidence>
<feature type="transmembrane region" description="Helical" evidence="8">
    <location>
        <begin position="56"/>
        <end position="77"/>
    </location>
</feature>
<keyword evidence="3 8" id="KW-0645">Protease</keyword>
<evidence type="ECO:0000259" key="11">
    <source>
        <dbReference type="Pfam" id="PF17900"/>
    </source>
</evidence>
<evidence type="ECO:0000256" key="7">
    <source>
        <dbReference type="ARBA" id="ARBA00023049"/>
    </source>
</evidence>
<keyword evidence="5 8" id="KW-0378">Hydrolase</keyword>
<protein>
    <recommendedName>
        <fullName evidence="8">Aminopeptidase</fullName>
        <ecNumber evidence="8">3.4.11.-</ecNumber>
    </recommendedName>
</protein>
<keyword evidence="8" id="KW-0812">Transmembrane</keyword>
<comment type="subcellular location">
    <subcellularLocation>
        <location evidence="1">Cell membrane</location>
        <topology evidence="1">Lipid-anchor</topology>
        <topology evidence="1">GPI-anchor</topology>
    </subcellularLocation>
</comment>